<dbReference type="InterPro" id="IPR013830">
    <property type="entry name" value="SGNH_hydro"/>
</dbReference>
<reference evidence="3 4" key="1">
    <citation type="submission" date="2019-09" db="EMBL/GenBank/DDBJ databases">
        <title>Genome sequencing of strain KACC 19322.</title>
        <authorList>
            <person name="Heo J."/>
            <person name="Kim S.-J."/>
            <person name="Kim J.-S."/>
            <person name="Hong S.-B."/>
            <person name="Kwon S.-W."/>
        </authorList>
    </citation>
    <scope>NUCLEOTIDE SEQUENCE [LARGE SCALE GENOMIC DNA]</scope>
    <source>
        <strain evidence="3 4">KACC 19322</strain>
    </source>
</reference>
<dbReference type="AlphaFoldDB" id="A0A5C1Y9A6"/>
<dbReference type="RefSeq" id="WP_149325677.1">
    <property type="nucleotide sequence ID" value="NZ_CP043504.1"/>
</dbReference>
<name>A0A5C1Y9A6_9MICO</name>
<organism evidence="3 4">
    <name type="scientific">Protaetiibacter larvae</name>
    <dbReference type="NCBI Taxonomy" id="2592654"/>
    <lineage>
        <taxon>Bacteria</taxon>
        <taxon>Bacillati</taxon>
        <taxon>Actinomycetota</taxon>
        <taxon>Actinomycetes</taxon>
        <taxon>Micrococcales</taxon>
        <taxon>Microbacteriaceae</taxon>
        <taxon>Protaetiibacter</taxon>
    </lineage>
</organism>
<evidence type="ECO:0000313" key="3">
    <source>
        <dbReference type="EMBL" id="QEO10260.1"/>
    </source>
</evidence>
<dbReference type="Gene3D" id="3.40.50.1110">
    <property type="entry name" value="SGNH hydrolase"/>
    <property type="match status" value="1"/>
</dbReference>
<sequence length="293" mass="30312">MTRAPSAIALAAILALALTACEEQAPLTHRPPEPVATQLPEDAPVVDEVTSIAVVGDSITLGVHACPGEDVCASGSWATGDDPRVGSLRDRARAQNPGVTVEAFARSGARMSAAAAAGPQLVDADPGLAIVLLGANDACARRVEGMTSPEDFRAQLTTLLEALATAPGRPYVLVMSVPDLQLVWEALHDENGALKAWAANPSCQSLFADAGSTTADAVERRAQVADRVDAFNAIIGEVCGATPRCATDGGALHAHAFTRDEISPIDYFHPSLLGQTTISQLVWTALAAVPVEP</sequence>
<dbReference type="InterPro" id="IPR036514">
    <property type="entry name" value="SGNH_hydro_sf"/>
</dbReference>
<evidence type="ECO:0000259" key="2">
    <source>
        <dbReference type="Pfam" id="PF13472"/>
    </source>
</evidence>
<gene>
    <name evidence="3" type="ORF">FLP23_09725</name>
</gene>
<feature type="chain" id="PRO_5039143652" description="SGNH hydrolase-type esterase domain-containing protein" evidence="1">
    <location>
        <begin position="21"/>
        <end position="293"/>
    </location>
</feature>
<dbReference type="SUPFAM" id="SSF52266">
    <property type="entry name" value="SGNH hydrolase"/>
    <property type="match status" value="1"/>
</dbReference>
<feature type="signal peptide" evidence="1">
    <location>
        <begin position="1"/>
        <end position="20"/>
    </location>
</feature>
<protein>
    <recommendedName>
        <fullName evidence="2">SGNH hydrolase-type esterase domain-containing protein</fullName>
    </recommendedName>
</protein>
<accession>A0A5C1Y9A6</accession>
<feature type="domain" description="SGNH hydrolase-type esterase" evidence="2">
    <location>
        <begin position="54"/>
        <end position="275"/>
    </location>
</feature>
<evidence type="ECO:0000313" key="4">
    <source>
        <dbReference type="Proteomes" id="UP000322159"/>
    </source>
</evidence>
<evidence type="ECO:0000256" key="1">
    <source>
        <dbReference type="SAM" id="SignalP"/>
    </source>
</evidence>
<keyword evidence="1" id="KW-0732">Signal</keyword>
<dbReference type="PROSITE" id="PS51257">
    <property type="entry name" value="PROKAR_LIPOPROTEIN"/>
    <property type="match status" value="1"/>
</dbReference>
<dbReference type="OrthoDB" id="5561551at2"/>
<proteinExistence type="predicted"/>
<dbReference type="EMBL" id="CP043504">
    <property type="protein sequence ID" value="QEO10260.1"/>
    <property type="molecule type" value="Genomic_DNA"/>
</dbReference>
<keyword evidence="4" id="KW-1185">Reference proteome</keyword>
<dbReference type="Pfam" id="PF13472">
    <property type="entry name" value="Lipase_GDSL_2"/>
    <property type="match status" value="1"/>
</dbReference>
<dbReference type="Proteomes" id="UP000322159">
    <property type="component" value="Chromosome"/>
</dbReference>
<dbReference type="KEGG" id="lyk:FLP23_09725"/>